<dbReference type="EMBL" id="CAMPGE010012054">
    <property type="protein sequence ID" value="CAI2370840.1"/>
    <property type="molecule type" value="Genomic_DNA"/>
</dbReference>
<sequence length="313" mass="36390">MNSEYTNIEDCIRENEEILEGLFSFDELQYCRFMWDQAKESKFQPRATRTKLPTKISCYISKVDDQDCAMNSLIITDFMTYNSPVLGHLVIDYEIIIQPDFNLTKEIIVRIQADAQNNYQLLHQPILKCIQSTNIIPIKSLVKELKNASTLIEDDYQLITAKIEAVIDHNKNHPDYLEKVDTYKSKLREIVQEAYDKNRAKNEKYKKIIEDANAKLDQQFESLDKELSQFMEEDPEIYKELHNQTMKVTQAMSDVIMKETEGFDWDFTQSSGESGSEVGGVVQPFNEKTVKAFELFCNNVGNSIFAEVNQYFK</sequence>
<dbReference type="Proteomes" id="UP001295684">
    <property type="component" value="Unassembled WGS sequence"/>
</dbReference>
<organism evidence="2 3">
    <name type="scientific">Euplotes crassus</name>
    <dbReference type="NCBI Taxonomy" id="5936"/>
    <lineage>
        <taxon>Eukaryota</taxon>
        <taxon>Sar</taxon>
        <taxon>Alveolata</taxon>
        <taxon>Ciliophora</taxon>
        <taxon>Intramacronucleata</taxon>
        <taxon>Spirotrichea</taxon>
        <taxon>Hypotrichia</taxon>
        <taxon>Euplotida</taxon>
        <taxon>Euplotidae</taxon>
        <taxon>Moneuplotes</taxon>
    </lineage>
</organism>
<gene>
    <name evidence="2" type="ORF">ECRASSUSDP1_LOCUS12159</name>
</gene>
<evidence type="ECO:0000256" key="1">
    <source>
        <dbReference type="SAM" id="Coils"/>
    </source>
</evidence>
<proteinExistence type="predicted"/>
<comment type="caution">
    <text evidence="2">The sequence shown here is derived from an EMBL/GenBank/DDBJ whole genome shotgun (WGS) entry which is preliminary data.</text>
</comment>
<feature type="coiled-coil region" evidence="1">
    <location>
        <begin position="195"/>
        <end position="233"/>
    </location>
</feature>
<dbReference type="InterPro" id="IPR027267">
    <property type="entry name" value="AH/BAR_dom_sf"/>
</dbReference>
<dbReference type="AlphaFoldDB" id="A0AAD1XDU9"/>
<protein>
    <submittedName>
        <fullName evidence="2">Uncharacterized protein</fullName>
    </submittedName>
</protein>
<dbReference type="SUPFAM" id="SSF103657">
    <property type="entry name" value="BAR/IMD domain-like"/>
    <property type="match status" value="1"/>
</dbReference>
<evidence type="ECO:0000313" key="2">
    <source>
        <dbReference type="EMBL" id="CAI2370840.1"/>
    </source>
</evidence>
<accession>A0AAD1XDU9</accession>
<keyword evidence="1" id="KW-0175">Coiled coil</keyword>
<keyword evidence="3" id="KW-1185">Reference proteome</keyword>
<evidence type="ECO:0000313" key="3">
    <source>
        <dbReference type="Proteomes" id="UP001295684"/>
    </source>
</evidence>
<name>A0AAD1XDU9_EUPCR</name>
<reference evidence="2" key="1">
    <citation type="submission" date="2023-07" db="EMBL/GenBank/DDBJ databases">
        <authorList>
            <consortium name="AG Swart"/>
            <person name="Singh M."/>
            <person name="Singh A."/>
            <person name="Seah K."/>
            <person name="Emmerich C."/>
        </authorList>
    </citation>
    <scope>NUCLEOTIDE SEQUENCE</scope>
    <source>
        <strain evidence="2">DP1</strain>
    </source>
</reference>